<dbReference type="PANTHER" id="PTHR10383">
    <property type="entry name" value="SERINE INCORPORATOR"/>
    <property type="match status" value="1"/>
</dbReference>
<keyword evidence="8" id="KW-0732">Signal</keyword>
<feature type="transmembrane region" description="Helical" evidence="7">
    <location>
        <begin position="265"/>
        <end position="286"/>
    </location>
</feature>
<keyword evidence="4 7" id="KW-1133">Transmembrane helix</keyword>
<dbReference type="InterPro" id="IPR005016">
    <property type="entry name" value="TDE1/TMS"/>
</dbReference>
<evidence type="ECO:0000256" key="8">
    <source>
        <dbReference type="SAM" id="SignalP"/>
    </source>
</evidence>
<evidence type="ECO:0000256" key="5">
    <source>
        <dbReference type="ARBA" id="ARBA00023136"/>
    </source>
</evidence>
<dbReference type="AlphaFoldDB" id="A0A6A6PHU0"/>
<dbReference type="GO" id="GO:0016020">
    <property type="term" value="C:membrane"/>
    <property type="evidence" value="ECO:0007669"/>
    <property type="project" value="UniProtKB-SubCell"/>
</dbReference>
<feature type="transmembrane region" description="Helical" evidence="7">
    <location>
        <begin position="408"/>
        <end position="433"/>
    </location>
</feature>
<dbReference type="EMBL" id="MU001641">
    <property type="protein sequence ID" value="KAF2479485.1"/>
    <property type="molecule type" value="Genomic_DNA"/>
</dbReference>
<keyword evidence="3 7" id="KW-0812">Transmembrane</keyword>
<evidence type="ECO:0000256" key="6">
    <source>
        <dbReference type="SAM" id="MobiDB-lite"/>
    </source>
</evidence>
<evidence type="ECO:0000256" key="2">
    <source>
        <dbReference type="ARBA" id="ARBA00006665"/>
    </source>
</evidence>
<feature type="transmembrane region" description="Helical" evidence="7">
    <location>
        <begin position="133"/>
        <end position="155"/>
    </location>
</feature>
<evidence type="ECO:0000256" key="4">
    <source>
        <dbReference type="ARBA" id="ARBA00022989"/>
    </source>
</evidence>
<feature type="compositionally biased region" description="Acidic residues" evidence="6">
    <location>
        <begin position="384"/>
        <end position="393"/>
    </location>
</feature>
<sequence length="483" mass="52240">MGALLSLPLLAIPSVGTLMTFAASCCGAATCSAVCSACGKCNNSVATRIAYALILLINSLISWLMLTDWAVTKLQGVLLDYVTIDCAGKQCFGFAAVHRVNFALGLLHALLAVLLIGVNTSKDKRAPIQNGFWGPKIVIWLALIVGTFFIPNSFYEMWGNYVALVGAILFLLLGLVLLVDLAHTFAEYCIEKIEDTDSRLWRGILVGSTLTMYLGSLAMTIVMYIFFASSGCSMNQSAITINLLFLIGTSVLSIHPAIQASNPRAGLAQAATVSIYCTYLTMSAVAMEPDDQHCNPLVRATGTRTASIVLGAVVTFLTCAYTTTRAATYGLAMGSSQPGYGQLPTEEYGGHGLVDTQPASRREMRQEALRRAVESGALPASALDDSDDDDDEDSPAHKNDDEKNRTQYNYAVFHIIFMLATAWIATLLTQSIVGEHNSEEKFVPVGRTYWASWVKIVSAWVCYGIFGWTLAAPALMPDRFDYS</sequence>
<feature type="chain" id="PRO_5025686165" evidence="8">
    <location>
        <begin position="18"/>
        <end position="483"/>
    </location>
</feature>
<comment type="subcellular location">
    <subcellularLocation>
        <location evidence="1">Membrane</location>
        <topology evidence="1">Multi-pass membrane protein</topology>
    </subcellularLocation>
</comment>
<evidence type="ECO:0000256" key="1">
    <source>
        <dbReference type="ARBA" id="ARBA00004141"/>
    </source>
</evidence>
<feature type="transmembrane region" description="Helical" evidence="7">
    <location>
        <begin position="239"/>
        <end position="258"/>
    </location>
</feature>
<dbReference type="RefSeq" id="XP_033586055.1">
    <property type="nucleotide sequence ID" value="XM_033734668.1"/>
</dbReference>
<comment type="similarity">
    <text evidence="2">Belongs to the TDE1 family.</text>
</comment>
<feature type="signal peptide" evidence="8">
    <location>
        <begin position="1"/>
        <end position="17"/>
    </location>
</feature>
<feature type="transmembrane region" description="Helical" evidence="7">
    <location>
        <begin position="102"/>
        <end position="121"/>
    </location>
</feature>
<evidence type="ECO:0000256" key="3">
    <source>
        <dbReference type="ARBA" id="ARBA00022692"/>
    </source>
</evidence>
<dbReference type="PANTHER" id="PTHR10383:SF9">
    <property type="entry name" value="SERINE INCORPORATOR, ISOFORM F"/>
    <property type="match status" value="1"/>
</dbReference>
<dbReference type="GeneID" id="54475670"/>
<keyword evidence="5 7" id="KW-0472">Membrane</keyword>
<feature type="transmembrane region" description="Helical" evidence="7">
    <location>
        <begin position="306"/>
        <end position="323"/>
    </location>
</feature>
<feature type="transmembrane region" description="Helical" evidence="7">
    <location>
        <begin position="453"/>
        <end position="476"/>
    </location>
</feature>
<feature type="transmembrane region" description="Helical" evidence="7">
    <location>
        <begin position="161"/>
        <end position="182"/>
    </location>
</feature>
<evidence type="ECO:0000313" key="10">
    <source>
        <dbReference type="Proteomes" id="UP000799767"/>
    </source>
</evidence>
<gene>
    <name evidence="9" type="ORF">BDY17DRAFT_303981</name>
</gene>
<dbReference type="Proteomes" id="UP000799767">
    <property type="component" value="Unassembled WGS sequence"/>
</dbReference>
<organism evidence="9 10">
    <name type="scientific">Neohortaea acidophila</name>
    <dbReference type="NCBI Taxonomy" id="245834"/>
    <lineage>
        <taxon>Eukaryota</taxon>
        <taxon>Fungi</taxon>
        <taxon>Dikarya</taxon>
        <taxon>Ascomycota</taxon>
        <taxon>Pezizomycotina</taxon>
        <taxon>Dothideomycetes</taxon>
        <taxon>Dothideomycetidae</taxon>
        <taxon>Mycosphaerellales</taxon>
        <taxon>Teratosphaeriaceae</taxon>
        <taxon>Neohortaea</taxon>
    </lineage>
</organism>
<reference evidence="9" key="1">
    <citation type="journal article" date="2020" name="Stud. Mycol.">
        <title>101 Dothideomycetes genomes: a test case for predicting lifestyles and emergence of pathogens.</title>
        <authorList>
            <person name="Haridas S."/>
            <person name="Albert R."/>
            <person name="Binder M."/>
            <person name="Bloem J."/>
            <person name="Labutti K."/>
            <person name="Salamov A."/>
            <person name="Andreopoulos B."/>
            <person name="Baker S."/>
            <person name="Barry K."/>
            <person name="Bills G."/>
            <person name="Bluhm B."/>
            <person name="Cannon C."/>
            <person name="Castanera R."/>
            <person name="Culley D."/>
            <person name="Daum C."/>
            <person name="Ezra D."/>
            <person name="Gonzalez J."/>
            <person name="Henrissat B."/>
            <person name="Kuo A."/>
            <person name="Liang C."/>
            <person name="Lipzen A."/>
            <person name="Lutzoni F."/>
            <person name="Magnuson J."/>
            <person name="Mondo S."/>
            <person name="Nolan M."/>
            <person name="Ohm R."/>
            <person name="Pangilinan J."/>
            <person name="Park H.-J."/>
            <person name="Ramirez L."/>
            <person name="Alfaro M."/>
            <person name="Sun H."/>
            <person name="Tritt A."/>
            <person name="Yoshinaga Y."/>
            <person name="Zwiers L.-H."/>
            <person name="Turgeon B."/>
            <person name="Goodwin S."/>
            <person name="Spatafora J."/>
            <person name="Crous P."/>
            <person name="Grigoriev I."/>
        </authorList>
    </citation>
    <scope>NUCLEOTIDE SEQUENCE</scope>
    <source>
        <strain evidence="9">CBS 113389</strain>
    </source>
</reference>
<evidence type="ECO:0000313" key="9">
    <source>
        <dbReference type="EMBL" id="KAF2479485.1"/>
    </source>
</evidence>
<feature type="transmembrane region" description="Helical" evidence="7">
    <location>
        <begin position="203"/>
        <end position="227"/>
    </location>
</feature>
<feature type="region of interest" description="Disordered" evidence="6">
    <location>
        <begin position="380"/>
        <end position="402"/>
    </location>
</feature>
<feature type="transmembrane region" description="Helical" evidence="7">
    <location>
        <begin position="49"/>
        <end position="66"/>
    </location>
</feature>
<dbReference type="OrthoDB" id="5963193at2759"/>
<keyword evidence="10" id="KW-1185">Reference proteome</keyword>
<feature type="region of interest" description="Disordered" evidence="6">
    <location>
        <begin position="342"/>
        <end position="368"/>
    </location>
</feature>
<name>A0A6A6PHU0_9PEZI</name>
<evidence type="ECO:0000256" key="7">
    <source>
        <dbReference type="SAM" id="Phobius"/>
    </source>
</evidence>
<protein>
    <submittedName>
        <fullName evidence="9">Serine incorporator/TMS membrane protein</fullName>
    </submittedName>
</protein>
<accession>A0A6A6PHU0</accession>
<dbReference type="Pfam" id="PF03348">
    <property type="entry name" value="Serinc"/>
    <property type="match status" value="1"/>
</dbReference>
<proteinExistence type="inferred from homology"/>